<evidence type="ECO:0000313" key="9">
    <source>
        <dbReference type="Proteomes" id="UP001474421"/>
    </source>
</evidence>
<gene>
    <name evidence="8" type="ORF">NXF25_009789</name>
</gene>
<dbReference type="AlphaFoldDB" id="A0AAW1BSI8"/>
<protein>
    <submittedName>
        <fullName evidence="8">Tyrosine-protein phosphatase non-receptor type substrate 1-like</fullName>
    </submittedName>
</protein>
<evidence type="ECO:0000256" key="6">
    <source>
        <dbReference type="SAM" id="SignalP"/>
    </source>
</evidence>
<keyword evidence="2" id="KW-1015">Disulfide bond</keyword>
<feature type="domain" description="Ig-like" evidence="7">
    <location>
        <begin position="24"/>
        <end position="118"/>
    </location>
</feature>
<comment type="caution">
    <text evidence="8">The sequence shown here is derived from an EMBL/GenBank/DDBJ whole genome shotgun (WGS) entry which is preliminary data.</text>
</comment>
<keyword evidence="5" id="KW-0812">Transmembrane</keyword>
<evidence type="ECO:0000313" key="8">
    <source>
        <dbReference type="EMBL" id="KAK9404962.1"/>
    </source>
</evidence>
<dbReference type="InterPro" id="IPR051755">
    <property type="entry name" value="Ig-like_CS_Receptor"/>
</dbReference>
<evidence type="ECO:0000259" key="7">
    <source>
        <dbReference type="PROSITE" id="PS50835"/>
    </source>
</evidence>
<keyword evidence="3" id="KW-0325">Glycoprotein</keyword>
<keyword evidence="5" id="KW-0472">Membrane</keyword>
<keyword evidence="4" id="KW-0393">Immunoglobulin domain</keyword>
<evidence type="ECO:0000256" key="2">
    <source>
        <dbReference type="ARBA" id="ARBA00023157"/>
    </source>
</evidence>
<dbReference type="InterPro" id="IPR013106">
    <property type="entry name" value="Ig_V-set"/>
</dbReference>
<name>A0AAW1BSI8_CROAD</name>
<sequence length="201" mass="22191">MAALRSFKRIPGPLQLLLLMILLPRDLVVTGQNLEVTQLLETVSVNAGHNLTLQCTLTETNLPGGVRWYKGLDRNQPPIYSDKQGVSNRGVRLVPGSNTDFSINIPNIGPEDAGTYYCVKFRAGIPERELASGKGTQVTIIGAQQQSLLVLWLLLFLNKAAVLLLSCLFLTKMCRCKKAKFHSRKPQEVKGFESPIRNACS</sequence>
<feature type="signal peptide" evidence="6">
    <location>
        <begin position="1"/>
        <end position="31"/>
    </location>
</feature>
<organism evidence="8 9">
    <name type="scientific">Crotalus adamanteus</name>
    <name type="common">Eastern diamondback rattlesnake</name>
    <dbReference type="NCBI Taxonomy" id="8729"/>
    <lineage>
        <taxon>Eukaryota</taxon>
        <taxon>Metazoa</taxon>
        <taxon>Chordata</taxon>
        <taxon>Craniata</taxon>
        <taxon>Vertebrata</taxon>
        <taxon>Euteleostomi</taxon>
        <taxon>Lepidosauria</taxon>
        <taxon>Squamata</taxon>
        <taxon>Bifurcata</taxon>
        <taxon>Unidentata</taxon>
        <taxon>Episquamata</taxon>
        <taxon>Toxicofera</taxon>
        <taxon>Serpentes</taxon>
        <taxon>Colubroidea</taxon>
        <taxon>Viperidae</taxon>
        <taxon>Crotalinae</taxon>
        <taxon>Crotalus</taxon>
    </lineage>
</organism>
<evidence type="ECO:0000256" key="3">
    <source>
        <dbReference type="ARBA" id="ARBA00023180"/>
    </source>
</evidence>
<feature type="chain" id="PRO_5043519649" evidence="6">
    <location>
        <begin position="32"/>
        <end position="201"/>
    </location>
</feature>
<dbReference type="PROSITE" id="PS50835">
    <property type="entry name" value="IG_LIKE"/>
    <property type="match status" value="1"/>
</dbReference>
<keyword evidence="1 6" id="KW-0732">Signal</keyword>
<evidence type="ECO:0000256" key="5">
    <source>
        <dbReference type="SAM" id="Phobius"/>
    </source>
</evidence>
<feature type="transmembrane region" description="Helical" evidence="5">
    <location>
        <begin position="149"/>
        <end position="170"/>
    </location>
</feature>
<dbReference type="InterPro" id="IPR013783">
    <property type="entry name" value="Ig-like_fold"/>
</dbReference>
<keyword evidence="5" id="KW-1133">Transmembrane helix</keyword>
<evidence type="ECO:0000256" key="1">
    <source>
        <dbReference type="ARBA" id="ARBA00022729"/>
    </source>
</evidence>
<dbReference type="InterPro" id="IPR036179">
    <property type="entry name" value="Ig-like_dom_sf"/>
</dbReference>
<keyword evidence="9" id="KW-1185">Reference proteome</keyword>
<reference evidence="8 9" key="1">
    <citation type="journal article" date="2024" name="Proc. Natl. Acad. Sci. U.S.A.">
        <title>The genetic regulatory architecture and epigenomic basis for age-related changes in rattlesnake venom.</title>
        <authorList>
            <person name="Hogan M.P."/>
            <person name="Holding M.L."/>
            <person name="Nystrom G.S."/>
            <person name="Colston T.J."/>
            <person name="Bartlett D.A."/>
            <person name="Mason A.J."/>
            <person name="Ellsworth S.A."/>
            <person name="Rautsaw R.M."/>
            <person name="Lawrence K.C."/>
            <person name="Strickland J.L."/>
            <person name="He B."/>
            <person name="Fraser P."/>
            <person name="Margres M.J."/>
            <person name="Gilbert D.M."/>
            <person name="Gibbs H.L."/>
            <person name="Parkinson C.L."/>
            <person name="Rokyta D.R."/>
        </authorList>
    </citation>
    <scope>NUCLEOTIDE SEQUENCE [LARGE SCALE GENOMIC DNA]</scope>
    <source>
        <strain evidence="8">DRR0105</strain>
    </source>
</reference>
<dbReference type="Gene3D" id="2.60.40.10">
    <property type="entry name" value="Immunoglobulins"/>
    <property type="match status" value="1"/>
</dbReference>
<dbReference type="FunFam" id="2.60.40.10:FF:000295">
    <property type="entry name" value="Tyrosine-protein phosphatase non-receptor type substrate 1"/>
    <property type="match status" value="1"/>
</dbReference>
<dbReference type="Pfam" id="PF07686">
    <property type="entry name" value="V-set"/>
    <property type="match status" value="1"/>
</dbReference>
<proteinExistence type="predicted"/>
<dbReference type="InterPro" id="IPR007110">
    <property type="entry name" value="Ig-like_dom"/>
</dbReference>
<dbReference type="SMART" id="SM00409">
    <property type="entry name" value="IG"/>
    <property type="match status" value="1"/>
</dbReference>
<accession>A0AAW1BSI8</accession>
<dbReference type="PANTHER" id="PTHR19971">
    <property type="entry name" value="SIGNAL-REGULATORY PROTEIN BETA"/>
    <property type="match status" value="1"/>
</dbReference>
<dbReference type="EMBL" id="JAOTOJ010000003">
    <property type="protein sequence ID" value="KAK9404962.1"/>
    <property type="molecule type" value="Genomic_DNA"/>
</dbReference>
<dbReference type="InterPro" id="IPR003599">
    <property type="entry name" value="Ig_sub"/>
</dbReference>
<dbReference type="Proteomes" id="UP001474421">
    <property type="component" value="Unassembled WGS sequence"/>
</dbReference>
<dbReference type="SUPFAM" id="SSF48726">
    <property type="entry name" value="Immunoglobulin"/>
    <property type="match status" value="1"/>
</dbReference>
<evidence type="ECO:0000256" key="4">
    <source>
        <dbReference type="ARBA" id="ARBA00023319"/>
    </source>
</evidence>